<evidence type="ECO:0000256" key="1">
    <source>
        <dbReference type="ARBA" id="ARBA00001970"/>
    </source>
</evidence>
<dbReference type="GO" id="GO:0004601">
    <property type="term" value="F:peroxidase activity"/>
    <property type="evidence" value="ECO:0007669"/>
    <property type="project" value="UniProtKB-KW"/>
</dbReference>
<evidence type="ECO:0000256" key="4">
    <source>
        <dbReference type="ARBA" id="ARBA00022723"/>
    </source>
</evidence>
<dbReference type="Proteomes" id="UP001596105">
    <property type="component" value="Unassembled WGS sequence"/>
</dbReference>
<protein>
    <submittedName>
        <fullName evidence="10">Dyp-type peroxidase domain-containing protein</fullName>
    </submittedName>
</protein>
<keyword evidence="7" id="KW-0408">Iron</keyword>
<feature type="domain" description="Dyp-type peroxidase C-terminal" evidence="9">
    <location>
        <begin position="179"/>
        <end position="357"/>
    </location>
</feature>
<dbReference type="PANTHER" id="PTHR30521:SF4">
    <property type="entry name" value="DEFERROCHELATASE"/>
    <property type="match status" value="1"/>
</dbReference>
<keyword evidence="4" id="KW-0479">Metal-binding</keyword>
<dbReference type="EMBL" id="JBHSMH010000090">
    <property type="protein sequence ID" value="MFC5471212.1"/>
    <property type="molecule type" value="Genomic_DNA"/>
</dbReference>
<evidence type="ECO:0000256" key="7">
    <source>
        <dbReference type="ARBA" id="ARBA00023004"/>
    </source>
</evidence>
<evidence type="ECO:0000256" key="5">
    <source>
        <dbReference type="ARBA" id="ARBA00022729"/>
    </source>
</evidence>
<gene>
    <name evidence="10" type="ORF">ACFPPD_21215</name>
</gene>
<comment type="similarity">
    <text evidence="8">Belongs to the DyP-type peroxidase family.</text>
</comment>
<evidence type="ECO:0000256" key="2">
    <source>
        <dbReference type="ARBA" id="ARBA00022559"/>
    </source>
</evidence>
<keyword evidence="5" id="KW-0732">Signal</keyword>
<dbReference type="InterPro" id="IPR006314">
    <property type="entry name" value="Dyp_peroxidase"/>
</dbReference>
<evidence type="ECO:0000256" key="6">
    <source>
        <dbReference type="ARBA" id="ARBA00023002"/>
    </source>
</evidence>
<comment type="cofactor">
    <cofactor evidence="1">
        <name>heme b</name>
        <dbReference type="ChEBI" id="CHEBI:60344"/>
    </cofactor>
</comment>
<accession>A0ABW0M1Q6</accession>
<evidence type="ECO:0000313" key="11">
    <source>
        <dbReference type="Proteomes" id="UP001596105"/>
    </source>
</evidence>
<proteinExistence type="inferred from homology"/>
<sequence length="409" mass="45178">MPNLQEGIYYASGMKPGKFFAVLFLSTVKGTNAVKAGEALGRLWKLYENLKKGIVPDLSGETVPDGSMTVMAGYGPKAFELAGCRRSIPSALRSFGRFAAPLSKGGGPILQGSGLSFRHRTSRNAGDEPFVFQFIADTPLAVHRAVVETWKLLEDWKRQKGHSTLKMGRCYSGFQRDDRRSWIDFHDGISNMKSEQRYDAIAVKPAGYSEEQWTEGGTYMTFMRIHTDLSKWRKLSRQQQEIIIGRAKLSGYPLVAVDPSGNPIVQAGCPFTSKRITDPGQQAYFEPPNVSDSSAMRHSHVQLANHHLQPISDPSSLRIYRQGYEFFDEVTAPPYFEVGLNFVSFQDTPERVFKLLTQGSWLGGTNLGGDPAQAIPGSESLLSVEAAGSYLVPPLRADEVFPGSTELLQ</sequence>
<keyword evidence="3" id="KW-0349">Heme</keyword>
<dbReference type="InterPro" id="IPR048328">
    <property type="entry name" value="Dyp_perox_C"/>
</dbReference>
<keyword evidence="2 10" id="KW-0575">Peroxidase</keyword>
<keyword evidence="11" id="KW-1185">Reference proteome</keyword>
<evidence type="ECO:0000256" key="3">
    <source>
        <dbReference type="ARBA" id="ARBA00022617"/>
    </source>
</evidence>
<organism evidence="10 11">
    <name type="scientific">Cohnella suwonensis</name>
    <dbReference type="NCBI Taxonomy" id="696072"/>
    <lineage>
        <taxon>Bacteria</taxon>
        <taxon>Bacillati</taxon>
        <taxon>Bacillota</taxon>
        <taxon>Bacilli</taxon>
        <taxon>Bacillales</taxon>
        <taxon>Paenibacillaceae</taxon>
        <taxon>Cohnella</taxon>
    </lineage>
</organism>
<dbReference type="PROSITE" id="PS51404">
    <property type="entry name" value="DYP_PEROXIDASE"/>
    <property type="match status" value="1"/>
</dbReference>
<comment type="caution">
    <text evidence="10">The sequence shown here is derived from an EMBL/GenBank/DDBJ whole genome shotgun (WGS) entry which is preliminary data.</text>
</comment>
<dbReference type="Pfam" id="PF20628">
    <property type="entry name" value="Dyp_perox_C"/>
    <property type="match status" value="1"/>
</dbReference>
<dbReference type="InterPro" id="IPR011008">
    <property type="entry name" value="Dimeric_a/b-barrel"/>
</dbReference>
<keyword evidence="6" id="KW-0560">Oxidoreductase</keyword>
<evidence type="ECO:0000313" key="10">
    <source>
        <dbReference type="EMBL" id="MFC5471212.1"/>
    </source>
</evidence>
<dbReference type="PANTHER" id="PTHR30521">
    <property type="entry name" value="DEFERROCHELATASE/PEROXIDASE"/>
    <property type="match status" value="1"/>
</dbReference>
<dbReference type="RefSeq" id="WP_209746263.1">
    <property type="nucleotide sequence ID" value="NZ_JBHSMH010000090.1"/>
</dbReference>
<reference evidence="11" key="1">
    <citation type="journal article" date="2019" name="Int. J. Syst. Evol. Microbiol.">
        <title>The Global Catalogue of Microorganisms (GCM) 10K type strain sequencing project: providing services to taxonomists for standard genome sequencing and annotation.</title>
        <authorList>
            <consortium name="The Broad Institute Genomics Platform"/>
            <consortium name="The Broad Institute Genome Sequencing Center for Infectious Disease"/>
            <person name="Wu L."/>
            <person name="Ma J."/>
        </authorList>
    </citation>
    <scope>NUCLEOTIDE SEQUENCE [LARGE SCALE GENOMIC DNA]</scope>
    <source>
        <strain evidence="11">CCUG 57113</strain>
    </source>
</reference>
<evidence type="ECO:0000256" key="8">
    <source>
        <dbReference type="ARBA" id="ARBA00025737"/>
    </source>
</evidence>
<evidence type="ECO:0000259" key="9">
    <source>
        <dbReference type="Pfam" id="PF20628"/>
    </source>
</evidence>
<name>A0ABW0M1Q6_9BACL</name>
<dbReference type="SUPFAM" id="SSF54909">
    <property type="entry name" value="Dimeric alpha+beta barrel"/>
    <property type="match status" value="1"/>
</dbReference>